<protein>
    <submittedName>
        <fullName evidence="2">Uncharacterized protein</fullName>
    </submittedName>
</protein>
<feature type="region of interest" description="Disordered" evidence="1">
    <location>
        <begin position="1"/>
        <end position="36"/>
    </location>
</feature>
<reference evidence="2" key="2">
    <citation type="journal article" date="2015" name="Data Brief">
        <title>Shoot transcriptome of the giant reed, Arundo donax.</title>
        <authorList>
            <person name="Barrero R.A."/>
            <person name="Guerrero F.D."/>
            <person name="Moolhuijzen P."/>
            <person name="Goolsby J.A."/>
            <person name="Tidwell J."/>
            <person name="Bellgard S.E."/>
            <person name="Bellgard M.I."/>
        </authorList>
    </citation>
    <scope>NUCLEOTIDE SEQUENCE</scope>
    <source>
        <tissue evidence="2">Shoot tissue taken approximately 20 cm above the soil surface</tissue>
    </source>
</reference>
<dbReference type="EMBL" id="GBRH01219670">
    <property type="protein sequence ID" value="JAD78225.1"/>
    <property type="molecule type" value="Transcribed_RNA"/>
</dbReference>
<feature type="compositionally biased region" description="Basic and acidic residues" evidence="1">
    <location>
        <begin position="125"/>
        <end position="135"/>
    </location>
</feature>
<feature type="region of interest" description="Disordered" evidence="1">
    <location>
        <begin position="96"/>
        <end position="155"/>
    </location>
</feature>
<evidence type="ECO:0000256" key="1">
    <source>
        <dbReference type="SAM" id="MobiDB-lite"/>
    </source>
</evidence>
<feature type="compositionally biased region" description="Basic residues" evidence="1">
    <location>
        <begin position="106"/>
        <end position="117"/>
    </location>
</feature>
<dbReference type="AlphaFoldDB" id="A0A0A9CXV8"/>
<reference evidence="2" key="1">
    <citation type="submission" date="2014-09" db="EMBL/GenBank/DDBJ databases">
        <authorList>
            <person name="Magalhaes I.L.F."/>
            <person name="Oliveira U."/>
            <person name="Santos F.R."/>
            <person name="Vidigal T.H.D.A."/>
            <person name="Brescovit A.D."/>
            <person name="Santos A.J."/>
        </authorList>
    </citation>
    <scope>NUCLEOTIDE SEQUENCE</scope>
    <source>
        <tissue evidence="2">Shoot tissue taken approximately 20 cm above the soil surface</tissue>
    </source>
</reference>
<feature type="compositionally biased region" description="Basic residues" evidence="1">
    <location>
        <begin position="139"/>
        <end position="155"/>
    </location>
</feature>
<evidence type="ECO:0000313" key="2">
    <source>
        <dbReference type="EMBL" id="JAD78225.1"/>
    </source>
</evidence>
<accession>A0A0A9CXV8</accession>
<proteinExistence type="predicted"/>
<sequence>MASIETPNHPRTPARTDALKRIHSSQQASGRRPGRDLRRHACMHASIPSIHPSSHGSGSMHPSMAGAIQGRLNLLHSGADEAVDCGHRLGVQLRRRQAAHQDLERHRHQGSQRRRRAGPAVGQDGEARRQERDGGRVLAAHHHVRRREIDRRVHHQRPRHVGAALLQDQHAVLARVQAS</sequence>
<organism evidence="2">
    <name type="scientific">Arundo donax</name>
    <name type="common">Giant reed</name>
    <name type="synonym">Donax arundinaceus</name>
    <dbReference type="NCBI Taxonomy" id="35708"/>
    <lineage>
        <taxon>Eukaryota</taxon>
        <taxon>Viridiplantae</taxon>
        <taxon>Streptophyta</taxon>
        <taxon>Embryophyta</taxon>
        <taxon>Tracheophyta</taxon>
        <taxon>Spermatophyta</taxon>
        <taxon>Magnoliopsida</taxon>
        <taxon>Liliopsida</taxon>
        <taxon>Poales</taxon>
        <taxon>Poaceae</taxon>
        <taxon>PACMAD clade</taxon>
        <taxon>Arundinoideae</taxon>
        <taxon>Arundineae</taxon>
        <taxon>Arundo</taxon>
    </lineage>
</organism>
<name>A0A0A9CXV8_ARUDO</name>